<dbReference type="OrthoDB" id="3860121at2759"/>
<feature type="compositionally biased region" description="Basic residues" evidence="1">
    <location>
        <begin position="357"/>
        <end position="371"/>
    </location>
</feature>
<proteinExistence type="predicted"/>
<accession>A0A6A6GPN1</accession>
<dbReference type="EMBL" id="ML992501">
    <property type="protein sequence ID" value="KAF2227661.1"/>
    <property type="molecule type" value="Genomic_DNA"/>
</dbReference>
<evidence type="ECO:0000313" key="2">
    <source>
        <dbReference type="EMBL" id="KAF2227661.1"/>
    </source>
</evidence>
<feature type="region of interest" description="Disordered" evidence="1">
    <location>
        <begin position="348"/>
        <end position="411"/>
    </location>
</feature>
<protein>
    <recommendedName>
        <fullName evidence="4">JmjC domain-containing protein</fullName>
    </recommendedName>
</protein>
<dbReference type="Gene3D" id="2.60.120.650">
    <property type="entry name" value="Cupin"/>
    <property type="match status" value="1"/>
</dbReference>
<reference evidence="3" key="1">
    <citation type="journal article" date="2020" name="Stud. Mycol.">
        <title>101 Dothideomycetes genomes: A test case for predicting lifestyles and emergence of pathogens.</title>
        <authorList>
            <person name="Haridas S."/>
            <person name="Albert R."/>
            <person name="Binder M."/>
            <person name="Bloem J."/>
            <person name="LaButti K."/>
            <person name="Salamov A."/>
            <person name="Andreopoulos B."/>
            <person name="Baker S."/>
            <person name="Barry K."/>
            <person name="Bills G."/>
            <person name="Bluhm B."/>
            <person name="Cannon C."/>
            <person name="Castanera R."/>
            <person name="Culley D."/>
            <person name="Daum C."/>
            <person name="Ezra D."/>
            <person name="Gonzalez J."/>
            <person name="Henrissat B."/>
            <person name="Kuo A."/>
            <person name="Liang C."/>
            <person name="Lipzen A."/>
            <person name="Lutzoni F."/>
            <person name="Magnuson J."/>
            <person name="Mondo S."/>
            <person name="Nolan M."/>
            <person name="Ohm R."/>
            <person name="Pangilinan J."/>
            <person name="Park H.-J."/>
            <person name="Ramirez L."/>
            <person name="Alfaro M."/>
            <person name="Sun H."/>
            <person name="Tritt A."/>
            <person name="Yoshinaga Y."/>
            <person name="Zwiers L.-H."/>
            <person name="Turgeon B."/>
            <person name="Goodwin S."/>
            <person name="Spatafora J."/>
            <person name="Crous P."/>
            <person name="Grigoriev I."/>
        </authorList>
    </citation>
    <scope>NUCLEOTIDE SEQUENCE [LARGE SCALE GENOMIC DNA]</scope>
    <source>
        <strain evidence="3">CECT 20119</strain>
    </source>
</reference>
<evidence type="ECO:0000256" key="1">
    <source>
        <dbReference type="SAM" id="MobiDB-lite"/>
    </source>
</evidence>
<dbReference type="Proteomes" id="UP000799538">
    <property type="component" value="Unassembled WGS sequence"/>
</dbReference>
<name>A0A6A6GPN1_9PEZI</name>
<organism evidence="2 3">
    <name type="scientific">Elsinoe ampelina</name>
    <dbReference type="NCBI Taxonomy" id="302913"/>
    <lineage>
        <taxon>Eukaryota</taxon>
        <taxon>Fungi</taxon>
        <taxon>Dikarya</taxon>
        <taxon>Ascomycota</taxon>
        <taxon>Pezizomycotina</taxon>
        <taxon>Dothideomycetes</taxon>
        <taxon>Dothideomycetidae</taxon>
        <taxon>Myriangiales</taxon>
        <taxon>Elsinoaceae</taxon>
        <taxon>Elsinoe</taxon>
    </lineage>
</organism>
<dbReference type="AlphaFoldDB" id="A0A6A6GPN1"/>
<evidence type="ECO:0000313" key="3">
    <source>
        <dbReference type="Proteomes" id="UP000799538"/>
    </source>
</evidence>
<gene>
    <name evidence="2" type="ORF">BDZ85DRAFT_6016</name>
</gene>
<sequence>MLQFGWRENDSTAPANTAEALHMSHESLGMFTNAKLHYNGVIVVPSAGHAPVYDSTEEIFDHFASDDIEIDVQVEETLFSSECRATKMRTKHLRHRLLSGDKFAINSLNLVAPKQNIRPPAMDEDDCLMYSALNTIMFADGAGRTNNKQCADLERWTLVGHGALTSPHTDSHGLSTFLTINVSQVLFFYLPHPSASQIEHWIQHPNDELLGAGDWRYVLLKRGTTIYFPAGTIHAVARLRAGPASVITGGYVMRRSEISSFARICRMQNTYDYVTNEECLDIREWLWAAAVTVTGGLTRPDYPQRFDGLTALAEFWAHAEAVDDRITAENAMAHRDKNWEQFHRALRQKSTTTTKHPSSRRNRVRTAKKRVTAPTEEEEHGHDVRLPQSASTADADRTERLAKRNTRRHVT</sequence>
<evidence type="ECO:0008006" key="4">
    <source>
        <dbReference type="Google" id="ProtNLM"/>
    </source>
</evidence>
<keyword evidence="3" id="KW-1185">Reference proteome</keyword>